<protein>
    <submittedName>
        <fullName evidence="1">Uncharacterized protein</fullName>
    </submittedName>
</protein>
<gene>
    <name evidence="1" type="ORF">FocTR4_00009758</name>
</gene>
<name>A0A5C6T516_FUSOC</name>
<proteinExistence type="predicted"/>
<comment type="caution">
    <text evidence="1">The sequence shown here is derived from an EMBL/GenBank/DDBJ whole genome shotgun (WGS) entry which is preliminary data.</text>
</comment>
<accession>A0A5C6T516</accession>
<sequence>MLNRCWGLTCNQGCFKITDEMVKSPRGRMKKEKRKKEKTQHEYINLDQWTECT</sequence>
<dbReference type="EMBL" id="VMNF01000006">
    <property type="protein sequence ID" value="TXC06000.1"/>
    <property type="molecule type" value="Genomic_DNA"/>
</dbReference>
<organism evidence="1 2">
    <name type="scientific">Fusarium oxysporum f. sp. cubense</name>
    <dbReference type="NCBI Taxonomy" id="61366"/>
    <lineage>
        <taxon>Eukaryota</taxon>
        <taxon>Fungi</taxon>
        <taxon>Dikarya</taxon>
        <taxon>Ascomycota</taxon>
        <taxon>Pezizomycotina</taxon>
        <taxon>Sordariomycetes</taxon>
        <taxon>Hypocreomycetidae</taxon>
        <taxon>Hypocreales</taxon>
        <taxon>Nectriaceae</taxon>
        <taxon>Fusarium</taxon>
        <taxon>Fusarium oxysporum species complex</taxon>
    </lineage>
</organism>
<reference evidence="1 2" key="1">
    <citation type="submission" date="2019-07" db="EMBL/GenBank/DDBJ databases">
        <title>The First High-Quality Draft Genome Sequence of the Causal Agent of the Current Panama Disease Epidemic.</title>
        <authorList>
            <person name="Warmington R.J."/>
            <person name="Kay W."/>
            <person name="Jeffries A."/>
            <person name="Bebber D."/>
            <person name="Moore K."/>
            <person name="Studholme D.J."/>
        </authorList>
    </citation>
    <scope>NUCLEOTIDE SEQUENCE [LARGE SCALE GENOMIC DNA]</scope>
    <source>
        <strain evidence="1 2">TR4</strain>
    </source>
</reference>
<evidence type="ECO:0000313" key="1">
    <source>
        <dbReference type="EMBL" id="TXC06000.1"/>
    </source>
</evidence>
<dbReference type="AlphaFoldDB" id="A0A5C6T516"/>
<dbReference type="Proteomes" id="UP000321331">
    <property type="component" value="Unassembled WGS sequence"/>
</dbReference>
<evidence type="ECO:0000313" key="2">
    <source>
        <dbReference type="Proteomes" id="UP000321331"/>
    </source>
</evidence>